<proteinExistence type="inferred from homology"/>
<gene>
    <name evidence="7" type="ORF">ID47_03910</name>
</gene>
<reference evidence="7 8" key="1">
    <citation type="submission" date="2014-07" db="EMBL/GenBank/DDBJ databases">
        <title>Comparative genomic insights into amoeba endosymbionts belonging to the families of Holosporaceae and Candidatus Midichloriaceae within Rickettsiales.</title>
        <authorList>
            <person name="Wang Z."/>
            <person name="Wu M."/>
        </authorList>
    </citation>
    <scope>NUCLEOTIDE SEQUENCE [LARGE SCALE GENOMIC DNA]</scope>
    <source>
        <strain evidence="7">PRA3</strain>
    </source>
</reference>
<dbReference type="AlphaFoldDB" id="A0A077AUK2"/>
<feature type="transmembrane region" description="Helical" evidence="6">
    <location>
        <begin position="269"/>
        <end position="286"/>
    </location>
</feature>
<protein>
    <recommendedName>
        <fullName evidence="9">Permease</fullName>
    </recommendedName>
</protein>
<evidence type="ECO:0000256" key="4">
    <source>
        <dbReference type="ARBA" id="ARBA00022989"/>
    </source>
</evidence>
<feature type="transmembrane region" description="Helical" evidence="6">
    <location>
        <begin position="28"/>
        <end position="46"/>
    </location>
</feature>
<organism evidence="7 8">
    <name type="scientific">Candidatus Odyssella acanthamoebae</name>
    <dbReference type="NCBI Taxonomy" id="91604"/>
    <lineage>
        <taxon>Bacteria</taxon>
        <taxon>Pseudomonadati</taxon>
        <taxon>Pseudomonadota</taxon>
        <taxon>Alphaproteobacteria</taxon>
        <taxon>Holosporales</taxon>
        <taxon>Candidatus Paracaedibacteraceae</taxon>
        <taxon>Candidatus Odyssella</taxon>
    </lineage>
</organism>
<name>A0A077AUK2_9PROT</name>
<evidence type="ECO:0000256" key="6">
    <source>
        <dbReference type="SAM" id="Phobius"/>
    </source>
</evidence>
<sequence length="352" mass="38705">MGNRTLLFWLMALGAGGVFYFVRSLSAIFFPFFMGLIGAYALNGVVTRLGRFKISRGLASALVVLTVLLTFVLLLMVFIPFVQKQIVTLAVRAPQLAGSWLQELKPFLSSIGERFGATATPDELKAKVSEHVGDIFSWSLSVITNLLTNGMALANIISLVILTPVIMFYLLKDWHRMVASVYDLIPYKYRATMSLYVGRIDKTLSDYARGQILVCLTLMVLYSISLWLIGVDQAFFLGIMTGFLSFIPYVGAVLGLLATMANGFANFEGWNQIVLILVVFVAVGLIEGNILSPRFIGERVGLHPVWIIFALLASATWFGFAGVLVALPVAAIVGVIVRTTLEWYKTTKCYAA</sequence>
<dbReference type="HOGENOM" id="CLU_031275_8_0_5"/>
<feature type="transmembrane region" description="Helical" evidence="6">
    <location>
        <begin position="306"/>
        <end position="337"/>
    </location>
</feature>
<keyword evidence="3 6" id="KW-0812">Transmembrane</keyword>
<dbReference type="Pfam" id="PF01594">
    <property type="entry name" value="AI-2E_transport"/>
    <property type="match status" value="1"/>
</dbReference>
<evidence type="ECO:0000256" key="3">
    <source>
        <dbReference type="ARBA" id="ARBA00022692"/>
    </source>
</evidence>
<comment type="similarity">
    <text evidence="2">Belongs to the autoinducer-2 exporter (AI-2E) (TC 2.A.86) family.</text>
</comment>
<evidence type="ECO:0000313" key="7">
    <source>
        <dbReference type="EMBL" id="AIK96076.1"/>
    </source>
</evidence>
<keyword evidence="4 6" id="KW-1133">Transmembrane helix</keyword>
<dbReference type="KEGG" id="paca:ID47_03910"/>
<dbReference type="EMBL" id="CP008941">
    <property type="protein sequence ID" value="AIK96076.1"/>
    <property type="molecule type" value="Genomic_DNA"/>
</dbReference>
<feature type="transmembrane region" description="Helical" evidence="6">
    <location>
        <begin position="152"/>
        <end position="171"/>
    </location>
</feature>
<feature type="transmembrane region" description="Helical" evidence="6">
    <location>
        <begin position="58"/>
        <end position="82"/>
    </location>
</feature>
<dbReference type="Proteomes" id="UP000028926">
    <property type="component" value="Chromosome"/>
</dbReference>
<keyword evidence="5 6" id="KW-0472">Membrane</keyword>
<dbReference type="STRING" id="91604.ID47_03910"/>
<evidence type="ECO:0000256" key="2">
    <source>
        <dbReference type="ARBA" id="ARBA00009773"/>
    </source>
</evidence>
<dbReference type="PANTHER" id="PTHR21716:SF64">
    <property type="entry name" value="AI-2 TRANSPORT PROTEIN TQSA"/>
    <property type="match status" value="1"/>
</dbReference>
<feature type="transmembrane region" description="Helical" evidence="6">
    <location>
        <begin position="5"/>
        <end position="22"/>
    </location>
</feature>
<evidence type="ECO:0000313" key="8">
    <source>
        <dbReference type="Proteomes" id="UP000028926"/>
    </source>
</evidence>
<feature type="transmembrane region" description="Helical" evidence="6">
    <location>
        <begin position="212"/>
        <end position="229"/>
    </location>
</feature>
<evidence type="ECO:0000256" key="1">
    <source>
        <dbReference type="ARBA" id="ARBA00004141"/>
    </source>
</evidence>
<evidence type="ECO:0000256" key="5">
    <source>
        <dbReference type="ARBA" id="ARBA00023136"/>
    </source>
</evidence>
<dbReference type="eggNOG" id="COG0628">
    <property type="taxonomic scope" value="Bacteria"/>
</dbReference>
<dbReference type="OrthoDB" id="5792512at2"/>
<dbReference type="RefSeq" id="WP_038464020.1">
    <property type="nucleotide sequence ID" value="NZ_CP008941.1"/>
</dbReference>
<dbReference type="GO" id="GO:0016020">
    <property type="term" value="C:membrane"/>
    <property type="evidence" value="ECO:0007669"/>
    <property type="project" value="UniProtKB-SubCell"/>
</dbReference>
<comment type="subcellular location">
    <subcellularLocation>
        <location evidence="1">Membrane</location>
        <topology evidence="1">Multi-pass membrane protein</topology>
    </subcellularLocation>
</comment>
<dbReference type="GO" id="GO:0055085">
    <property type="term" value="P:transmembrane transport"/>
    <property type="evidence" value="ECO:0007669"/>
    <property type="project" value="TreeGrafter"/>
</dbReference>
<keyword evidence="8" id="KW-1185">Reference proteome</keyword>
<feature type="transmembrane region" description="Helical" evidence="6">
    <location>
        <begin position="235"/>
        <end position="257"/>
    </location>
</feature>
<evidence type="ECO:0008006" key="9">
    <source>
        <dbReference type="Google" id="ProtNLM"/>
    </source>
</evidence>
<dbReference type="InterPro" id="IPR002549">
    <property type="entry name" value="AI-2E-like"/>
</dbReference>
<accession>A0A077AUK2</accession>
<dbReference type="PANTHER" id="PTHR21716">
    <property type="entry name" value="TRANSMEMBRANE PROTEIN"/>
    <property type="match status" value="1"/>
</dbReference>